<evidence type="ECO:0000256" key="1">
    <source>
        <dbReference type="ARBA" id="ARBA00022603"/>
    </source>
</evidence>
<dbReference type="SUPFAM" id="SSF82199">
    <property type="entry name" value="SET domain"/>
    <property type="match status" value="1"/>
</dbReference>
<comment type="caution">
    <text evidence="4">The sequence shown here is derived from an EMBL/GenBank/DDBJ whole genome shotgun (WGS) entry which is preliminary data.</text>
</comment>
<dbReference type="Gene3D" id="3.90.1410.10">
    <property type="entry name" value="set domain protein methyltransferase, domain 1"/>
    <property type="match status" value="1"/>
</dbReference>
<accession>A0ABR1JUU5</accession>
<dbReference type="PANTHER" id="PTHR13271:SF47">
    <property type="entry name" value="ACTIN-HISTIDINE N-METHYLTRANSFERASE"/>
    <property type="match status" value="1"/>
</dbReference>
<evidence type="ECO:0000313" key="4">
    <source>
        <dbReference type="EMBL" id="KAK7467098.1"/>
    </source>
</evidence>
<evidence type="ECO:0000256" key="2">
    <source>
        <dbReference type="ARBA" id="ARBA00022679"/>
    </source>
</evidence>
<organism evidence="4 5">
    <name type="scientific">Marasmiellus scandens</name>
    <dbReference type="NCBI Taxonomy" id="2682957"/>
    <lineage>
        <taxon>Eukaryota</taxon>
        <taxon>Fungi</taxon>
        <taxon>Dikarya</taxon>
        <taxon>Basidiomycota</taxon>
        <taxon>Agaricomycotina</taxon>
        <taxon>Agaricomycetes</taxon>
        <taxon>Agaricomycetidae</taxon>
        <taxon>Agaricales</taxon>
        <taxon>Marasmiineae</taxon>
        <taxon>Omphalotaceae</taxon>
        <taxon>Marasmiellus</taxon>
    </lineage>
</organism>
<keyword evidence="2" id="KW-0808">Transferase</keyword>
<dbReference type="InterPro" id="IPR044429">
    <property type="entry name" value="SETD4_SET"/>
</dbReference>
<keyword evidence="1" id="KW-0489">Methyltransferase</keyword>
<dbReference type="CDD" id="cd19177">
    <property type="entry name" value="SET_SETD4"/>
    <property type="match status" value="1"/>
</dbReference>
<dbReference type="InterPro" id="IPR046341">
    <property type="entry name" value="SET_dom_sf"/>
</dbReference>
<evidence type="ECO:0000256" key="3">
    <source>
        <dbReference type="ARBA" id="ARBA00022691"/>
    </source>
</evidence>
<reference evidence="4 5" key="1">
    <citation type="submission" date="2024-01" db="EMBL/GenBank/DDBJ databases">
        <title>A draft genome for the cacao thread blight pathogen Marasmiellus scandens.</title>
        <authorList>
            <person name="Baruah I.K."/>
            <person name="Leung J."/>
            <person name="Bukari Y."/>
            <person name="Amoako-Attah I."/>
            <person name="Meinhardt L.W."/>
            <person name="Bailey B.A."/>
            <person name="Cohen S.P."/>
        </authorList>
    </citation>
    <scope>NUCLEOTIDE SEQUENCE [LARGE SCALE GENOMIC DNA]</scope>
    <source>
        <strain evidence="4 5">GH-19</strain>
    </source>
</reference>
<name>A0ABR1JUU5_9AGAR</name>
<sequence length="436" mass="49781">MDLHWHWPNLLSWLSHHGMDVANLNVEPRLTSGGFGLFTLKSCPPSSPLFTVPGSTMMNIRTLSPHYPPGLTAVQLISLHLLLHRPEKDQTSLDPLFGPYIDSLPSDFDYHPLMRLTREGETFLDLLPPSSVVALEKLANRFHTDLEVIRNYLHSHADVVKSSSRSRFDARIDGDQLQSEYLWAWLNVNTRCIYHRLTKSRSDPDNLTLCPILDFANHTSQPIHIELNPSCNKIGSSGKGIRFSVLSPKITVDGGKEVFLTYGAHCNRVLFVEYGFVIPSTSGDCIVEVQVDDIVEKLFAKKKLVGTLMLDTLQTENYYKDWTIHYHQGSAYPSYRLVTALRLYELMLKGSIPPNYEELIQPWRLTLSGMQDEVSVENENAWKETLSNICCAMINRTENWFKIRKDAGFDIETLWREEKYVSQRVLDSIENGENLV</sequence>
<dbReference type="Proteomes" id="UP001498398">
    <property type="component" value="Unassembled WGS sequence"/>
</dbReference>
<gene>
    <name evidence="4" type="ORF">VKT23_004158</name>
</gene>
<proteinExistence type="predicted"/>
<dbReference type="PANTHER" id="PTHR13271">
    <property type="entry name" value="UNCHARACTERIZED PUTATIVE METHYLTRANSFERASE"/>
    <property type="match status" value="1"/>
</dbReference>
<keyword evidence="5" id="KW-1185">Reference proteome</keyword>
<keyword evidence="3" id="KW-0949">S-adenosyl-L-methionine</keyword>
<dbReference type="InterPro" id="IPR050600">
    <property type="entry name" value="SETD3_SETD6_MTase"/>
</dbReference>
<evidence type="ECO:0008006" key="6">
    <source>
        <dbReference type="Google" id="ProtNLM"/>
    </source>
</evidence>
<evidence type="ECO:0000313" key="5">
    <source>
        <dbReference type="Proteomes" id="UP001498398"/>
    </source>
</evidence>
<protein>
    <recommendedName>
        <fullName evidence="6">SET domain-containing protein</fullName>
    </recommendedName>
</protein>
<dbReference type="EMBL" id="JBANRG010000004">
    <property type="protein sequence ID" value="KAK7467098.1"/>
    <property type="molecule type" value="Genomic_DNA"/>
</dbReference>